<feature type="compositionally biased region" description="Basic and acidic residues" evidence="1">
    <location>
        <begin position="74"/>
        <end position="87"/>
    </location>
</feature>
<feature type="region of interest" description="Disordered" evidence="1">
    <location>
        <begin position="1"/>
        <end position="28"/>
    </location>
</feature>
<proteinExistence type="predicted"/>
<protein>
    <submittedName>
        <fullName evidence="2">Uncharacterized protein</fullName>
    </submittedName>
</protein>
<evidence type="ECO:0000313" key="3">
    <source>
        <dbReference type="Proteomes" id="UP001386955"/>
    </source>
</evidence>
<dbReference type="Proteomes" id="UP001386955">
    <property type="component" value="Unassembled WGS sequence"/>
</dbReference>
<organism evidence="2 3">
    <name type="scientific">Psophocarpus tetragonolobus</name>
    <name type="common">Winged bean</name>
    <name type="synonym">Dolichos tetragonolobus</name>
    <dbReference type="NCBI Taxonomy" id="3891"/>
    <lineage>
        <taxon>Eukaryota</taxon>
        <taxon>Viridiplantae</taxon>
        <taxon>Streptophyta</taxon>
        <taxon>Embryophyta</taxon>
        <taxon>Tracheophyta</taxon>
        <taxon>Spermatophyta</taxon>
        <taxon>Magnoliopsida</taxon>
        <taxon>eudicotyledons</taxon>
        <taxon>Gunneridae</taxon>
        <taxon>Pentapetalae</taxon>
        <taxon>rosids</taxon>
        <taxon>fabids</taxon>
        <taxon>Fabales</taxon>
        <taxon>Fabaceae</taxon>
        <taxon>Papilionoideae</taxon>
        <taxon>50 kb inversion clade</taxon>
        <taxon>NPAAA clade</taxon>
        <taxon>indigoferoid/millettioid clade</taxon>
        <taxon>Phaseoleae</taxon>
        <taxon>Psophocarpus</taxon>
    </lineage>
</organism>
<dbReference type="EMBL" id="JAYMYS010000001">
    <property type="protein sequence ID" value="KAK7411759.1"/>
    <property type="molecule type" value="Genomic_DNA"/>
</dbReference>
<keyword evidence="3" id="KW-1185">Reference proteome</keyword>
<name>A0AAN9T2N9_PSOTE</name>
<evidence type="ECO:0000256" key="1">
    <source>
        <dbReference type="SAM" id="MobiDB-lite"/>
    </source>
</evidence>
<evidence type="ECO:0000313" key="2">
    <source>
        <dbReference type="EMBL" id="KAK7411759.1"/>
    </source>
</evidence>
<feature type="region of interest" description="Disordered" evidence="1">
    <location>
        <begin position="68"/>
        <end position="94"/>
    </location>
</feature>
<accession>A0AAN9T2N9</accession>
<dbReference type="AlphaFoldDB" id="A0AAN9T2N9"/>
<comment type="caution">
    <text evidence="2">The sequence shown here is derived from an EMBL/GenBank/DDBJ whole genome shotgun (WGS) entry which is preliminary data.</text>
</comment>
<reference evidence="2 3" key="1">
    <citation type="submission" date="2024-01" db="EMBL/GenBank/DDBJ databases">
        <title>The genomes of 5 underutilized Papilionoideae crops provide insights into root nodulation and disease resistanc.</title>
        <authorList>
            <person name="Jiang F."/>
        </authorList>
    </citation>
    <scope>NUCLEOTIDE SEQUENCE [LARGE SCALE GENOMIC DNA]</scope>
    <source>
        <strain evidence="2">DUOXIRENSHENG_FW03</strain>
        <tissue evidence="2">Leaves</tissue>
    </source>
</reference>
<gene>
    <name evidence="2" type="ORF">VNO78_03197</name>
</gene>
<feature type="compositionally biased region" description="Polar residues" evidence="1">
    <location>
        <begin position="1"/>
        <end position="15"/>
    </location>
</feature>
<sequence>MDPNNSHTPKTSKYTRINPDPKGKPPRIAKSKLAASVHMAPELNVTGFQGWENFQFCIKSDVKLKAREKRQNKKCREIERKKNIEGGHRKHALT</sequence>